<dbReference type="InterPro" id="IPR052017">
    <property type="entry name" value="TSUP"/>
</dbReference>
<dbReference type="Pfam" id="PF01925">
    <property type="entry name" value="TauE"/>
    <property type="match status" value="1"/>
</dbReference>
<dbReference type="EMBL" id="JBHUEN010000010">
    <property type="protein sequence ID" value="MFD1880847.1"/>
    <property type="molecule type" value="Genomic_DNA"/>
</dbReference>
<gene>
    <name evidence="9" type="ORF">ACFSCT_03850</name>
</gene>
<feature type="transmembrane region" description="Helical" evidence="8">
    <location>
        <begin position="6"/>
        <end position="34"/>
    </location>
</feature>
<keyword evidence="7 8" id="KW-0472">Membrane</keyword>
<name>A0ABW4R4A4_9RHOB</name>
<accession>A0ABW4R4A4</accession>
<evidence type="ECO:0000256" key="6">
    <source>
        <dbReference type="ARBA" id="ARBA00022989"/>
    </source>
</evidence>
<keyword evidence="10" id="KW-1185">Reference proteome</keyword>
<comment type="similarity">
    <text evidence="2 8">Belongs to the 4-toluene sulfonate uptake permease (TSUP) (TC 2.A.102) family.</text>
</comment>
<evidence type="ECO:0000313" key="9">
    <source>
        <dbReference type="EMBL" id="MFD1880847.1"/>
    </source>
</evidence>
<sequence>MFEISLTFVILLIGAAFFAGIIDSIAGGGGLITIPALMLAGLSPLEAISINKVQAVFGASSAAYSYAKAGHVDLRRQLPAALLAFGGGVAGAILISYLPSEWLRGVLPWILIAIAGYFAFKRGLGDVDGQRRISPAVFSATIVPLVGFYDGFFGPGAGSFYMLGFVSLAGYGLLKATAHSKLLNLASNFGGLVIFAATGAPVWGLGLVMAVAQTAGAMLGARLAMRVGARVIRPLLVLTSVALALRLLWQNYG</sequence>
<feature type="transmembrane region" description="Helical" evidence="8">
    <location>
        <begin position="189"/>
        <end position="211"/>
    </location>
</feature>
<feature type="transmembrane region" description="Helical" evidence="8">
    <location>
        <begin position="231"/>
        <end position="249"/>
    </location>
</feature>
<organism evidence="9 10">
    <name type="scientific">Paracoccus pacificus</name>
    <dbReference type="NCBI Taxonomy" id="1463598"/>
    <lineage>
        <taxon>Bacteria</taxon>
        <taxon>Pseudomonadati</taxon>
        <taxon>Pseudomonadota</taxon>
        <taxon>Alphaproteobacteria</taxon>
        <taxon>Rhodobacterales</taxon>
        <taxon>Paracoccaceae</taxon>
        <taxon>Paracoccus</taxon>
    </lineage>
</organism>
<protein>
    <recommendedName>
        <fullName evidence="8">Probable membrane transporter protein</fullName>
    </recommendedName>
</protein>
<dbReference type="RefSeq" id="WP_379140229.1">
    <property type="nucleotide sequence ID" value="NZ_JBHUEN010000010.1"/>
</dbReference>
<evidence type="ECO:0000256" key="4">
    <source>
        <dbReference type="ARBA" id="ARBA00022475"/>
    </source>
</evidence>
<keyword evidence="4 8" id="KW-1003">Cell membrane</keyword>
<feature type="transmembrane region" description="Helical" evidence="8">
    <location>
        <begin position="78"/>
        <end position="96"/>
    </location>
</feature>
<keyword evidence="6 8" id="KW-1133">Transmembrane helix</keyword>
<comment type="caution">
    <text evidence="9">The sequence shown here is derived from an EMBL/GenBank/DDBJ whole genome shotgun (WGS) entry which is preliminary data.</text>
</comment>
<evidence type="ECO:0000256" key="8">
    <source>
        <dbReference type="RuleBase" id="RU363041"/>
    </source>
</evidence>
<dbReference type="Proteomes" id="UP001597213">
    <property type="component" value="Unassembled WGS sequence"/>
</dbReference>
<keyword evidence="5 8" id="KW-0812">Transmembrane</keyword>
<feature type="transmembrane region" description="Helical" evidence="8">
    <location>
        <begin position="102"/>
        <end position="120"/>
    </location>
</feature>
<evidence type="ECO:0000256" key="7">
    <source>
        <dbReference type="ARBA" id="ARBA00023136"/>
    </source>
</evidence>
<evidence type="ECO:0000256" key="5">
    <source>
        <dbReference type="ARBA" id="ARBA00022692"/>
    </source>
</evidence>
<dbReference type="PANTHER" id="PTHR30269:SF0">
    <property type="entry name" value="MEMBRANE TRANSPORTER PROTEIN YFCA-RELATED"/>
    <property type="match status" value="1"/>
</dbReference>
<evidence type="ECO:0000313" key="10">
    <source>
        <dbReference type="Proteomes" id="UP001597213"/>
    </source>
</evidence>
<evidence type="ECO:0000256" key="1">
    <source>
        <dbReference type="ARBA" id="ARBA00004651"/>
    </source>
</evidence>
<dbReference type="PANTHER" id="PTHR30269">
    <property type="entry name" value="TRANSMEMBRANE PROTEIN YFCA"/>
    <property type="match status" value="1"/>
</dbReference>
<keyword evidence="3" id="KW-0813">Transport</keyword>
<evidence type="ECO:0000256" key="3">
    <source>
        <dbReference type="ARBA" id="ARBA00022448"/>
    </source>
</evidence>
<evidence type="ECO:0000256" key="2">
    <source>
        <dbReference type="ARBA" id="ARBA00009142"/>
    </source>
</evidence>
<comment type="subcellular location">
    <subcellularLocation>
        <location evidence="1 8">Cell membrane</location>
        <topology evidence="1 8">Multi-pass membrane protein</topology>
    </subcellularLocation>
</comment>
<feature type="transmembrane region" description="Helical" evidence="8">
    <location>
        <begin position="158"/>
        <end position="177"/>
    </location>
</feature>
<proteinExistence type="inferred from homology"/>
<dbReference type="InterPro" id="IPR002781">
    <property type="entry name" value="TM_pro_TauE-like"/>
</dbReference>
<reference evidence="10" key="1">
    <citation type="journal article" date="2019" name="Int. J. Syst. Evol. Microbiol.">
        <title>The Global Catalogue of Microorganisms (GCM) 10K type strain sequencing project: providing services to taxonomists for standard genome sequencing and annotation.</title>
        <authorList>
            <consortium name="The Broad Institute Genomics Platform"/>
            <consortium name="The Broad Institute Genome Sequencing Center for Infectious Disease"/>
            <person name="Wu L."/>
            <person name="Ma J."/>
        </authorList>
    </citation>
    <scope>NUCLEOTIDE SEQUENCE [LARGE SCALE GENOMIC DNA]</scope>
    <source>
        <strain evidence="10">CCUG 56029</strain>
    </source>
</reference>